<keyword evidence="2" id="KW-0863">Zinc-finger</keyword>
<accession>A0A922M7S8</accession>
<keyword evidence="3" id="KW-0862">Zinc</keyword>
<protein>
    <recommendedName>
        <fullName evidence="4">FLYWCH-type domain-containing protein</fullName>
    </recommendedName>
</protein>
<dbReference type="GO" id="GO:0008270">
    <property type="term" value="F:zinc ion binding"/>
    <property type="evidence" value="ECO:0007669"/>
    <property type="project" value="UniProtKB-KW"/>
</dbReference>
<proteinExistence type="predicted"/>
<comment type="caution">
    <text evidence="5">The sequence shown here is derived from an EMBL/GenBank/DDBJ whole genome shotgun (WGS) entry which is preliminary data.</text>
</comment>
<reference evidence="5" key="1">
    <citation type="journal article" date="2021" name="G3 (Bethesda)">
        <title>Genome and transcriptome analysis of the beet armyworm Spodoptera exigua reveals targets for pest control. .</title>
        <authorList>
            <person name="Simon S."/>
            <person name="Breeschoten T."/>
            <person name="Jansen H.J."/>
            <person name="Dirks R.P."/>
            <person name="Schranz M.E."/>
            <person name="Ros V.I.D."/>
        </authorList>
    </citation>
    <scope>NUCLEOTIDE SEQUENCE</scope>
    <source>
        <strain evidence="5">TB_SE_WUR_2020</strain>
    </source>
</reference>
<name>A0A922M7S8_SPOEX</name>
<gene>
    <name evidence="5" type="ORF">HF086_014277</name>
</gene>
<evidence type="ECO:0000256" key="2">
    <source>
        <dbReference type="ARBA" id="ARBA00022771"/>
    </source>
</evidence>
<dbReference type="AlphaFoldDB" id="A0A922M7S8"/>
<evidence type="ECO:0000256" key="3">
    <source>
        <dbReference type="ARBA" id="ARBA00022833"/>
    </source>
</evidence>
<keyword evidence="1" id="KW-0479">Metal-binding</keyword>
<organism evidence="5 6">
    <name type="scientific">Spodoptera exigua</name>
    <name type="common">Beet armyworm</name>
    <name type="synonym">Noctua fulgens</name>
    <dbReference type="NCBI Taxonomy" id="7107"/>
    <lineage>
        <taxon>Eukaryota</taxon>
        <taxon>Metazoa</taxon>
        <taxon>Ecdysozoa</taxon>
        <taxon>Arthropoda</taxon>
        <taxon>Hexapoda</taxon>
        <taxon>Insecta</taxon>
        <taxon>Pterygota</taxon>
        <taxon>Neoptera</taxon>
        <taxon>Endopterygota</taxon>
        <taxon>Lepidoptera</taxon>
        <taxon>Glossata</taxon>
        <taxon>Ditrysia</taxon>
        <taxon>Noctuoidea</taxon>
        <taxon>Noctuidae</taxon>
        <taxon>Amphipyrinae</taxon>
        <taxon>Spodoptera</taxon>
    </lineage>
</organism>
<dbReference type="Proteomes" id="UP000814243">
    <property type="component" value="Unassembled WGS sequence"/>
</dbReference>
<dbReference type="InterPro" id="IPR007588">
    <property type="entry name" value="Znf_FLYWCH"/>
</dbReference>
<dbReference type="Gene3D" id="2.20.25.240">
    <property type="match status" value="1"/>
</dbReference>
<evidence type="ECO:0000256" key="1">
    <source>
        <dbReference type="ARBA" id="ARBA00022723"/>
    </source>
</evidence>
<evidence type="ECO:0000259" key="4">
    <source>
        <dbReference type="Pfam" id="PF04500"/>
    </source>
</evidence>
<sequence length="117" mass="13670">MAVHEERMQSILLRDKWNRKEKTGESLTSDSNVIQIAQYSFSKRGRRMLLINGYTFTKNCETNHKTRWRCSLRSCSARVHTVDDVIVLALLDHKHPPKALEKYVTTNLSVYELDMSK</sequence>
<evidence type="ECO:0000313" key="5">
    <source>
        <dbReference type="EMBL" id="KAH9631432.1"/>
    </source>
</evidence>
<feature type="domain" description="FLYWCH-type" evidence="4">
    <location>
        <begin position="40"/>
        <end position="95"/>
    </location>
</feature>
<dbReference type="Pfam" id="PF04500">
    <property type="entry name" value="FLYWCH"/>
    <property type="match status" value="1"/>
</dbReference>
<dbReference type="EMBL" id="JACEFF010000759">
    <property type="protein sequence ID" value="KAH9631432.1"/>
    <property type="molecule type" value="Genomic_DNA"/>
</dbReference>
<evidence type="ECO:0000313" key="6">
    <source>
        <dbReference type="Proteomes" id="UP000814243"/>
    </source>
</evidence>